<reference evidence="2" key="1">
    <citation type="submission" date="2023-07" db="EMBL/GenBank/DDBJ databases">
        <authorList>
            <consortium name="CYATHOMIX"/>
        </authorList>
    </citation>
    <scope>NUCLEOTIDE SEQUENCE</scope>
    <source>
        <strain evidence="2">N/A</strain>
    </source>
</reference>
<comment type="caution">
    <text evidence="2">The sequence shown here is derived from an EMBL/GenBank/DDBJ whole genome shotgun (WGS) entry which is preliminary data.</text>
</comment>
<protein>
    <submittedName>
        <fullName evidence="2">Uncharacterized protein</fullName>
    </submittedName>
</protein>
<dbReference type="EMBL" id="CATQJL010000001">
    <property type="protein sequence ID" value="CAJ0590554.1"/>
    <property type="molecule type" value="Genomic_DNA"/>
</dbReference>
<evidence type="ECO:0000256" key="1">
    <source>
        <dbReference type="SAM" id="Coils"/>
    </source>
</evidence>
<gene>
    <name evidence="2" type="ORF">CYNAS_LOCUS2537</name>
</gene>
<evidence type="ECO:0000313" key="3">
    <source>
        <dbReference type="Proteomes" id="UP001176961"/>
    </source>
</evidence>
<accession>A0AA36DQ30</accession>
<dbReference type="AlphaFoldDB" id="A0AA36DQ30"/>
<feature type="coiled-coil region" evidence="1">
    <location>
        <begin position="323"/>
        <end position="353"/>
    </location>
</feature>
<sequence length="356" mass="40382">MSNNLKVKVDERLDIARLVEQHKAVLFNAELSEEQKTEAWSRILTECALRGHHWVKGKDVTYLKKSKWPGIKRDAIEHYQADLKSDVSHRKKLTEADVIVLRAISFDTENLGSIAEKETPSTATSEPRHDGDVTQPVTVEVKAGEPLDLLACGMHFNEEDKKPDSGLLIDLFSKNQNSARKLQIPPVEQEHRYSKRQRVEDDGPIDHDLMAALGFGKNRQRNNNVDNDVKRNEHVTTIGDYLRSVTTFPLPKEDNHVGALHSPISIERKPSADPPKCVVPLHKSIATTPSPSAPASSKDNCRDVRFLQKRAYEAQIAREEAMTKYYQLKMKKLELEIEQLQQSKVKVENVNNNMSE</sequence>
<dbReference type="Proteomes" id="UP001176961">
    <property type="component" value="Unassembled WGS sequence"/>
</dbReference>
<evidence type="ECO:0000313" key="2">
    <source>
        <dbReference type="EMBL" id="CAJ0590554.1"/>
    </source>
</evidence>
<keyword evidence="3" id="KW-1185">Reference proteome</keyword>
<organism evidence="2 3">
    <name type="scientific">Cylicocyclus nassatus</name>
    <name type="common">Nematode worm</name>
    <dbReference type="NCBI Taxonomy" id="53992"/>
    <lineage>
        <taxon>Eukaryota</taxon>
        <taxon>Metazoa</taxon>
        <taxon>Ecdysozoa</taxon>
        <taxon>Nematoda</taxon>
        <taxon>Chromadorea</taxon>
        <taxon>Rhabditida</taxon>
        <taxon>Rhabditina</taxon>
        <taxon>Rhabditomorpha</taxon>
        <taxon>Strongyloidea</taxon>
        <taxon>Strongylidae</taxon>
        <taxon>Cylicocyclus</taxon>
    </lineage>
</organism>
<proteinExistence type="predicted"/>
<keyword evidence="1" id="KW-0175">Coiled coil</keyword>
<name>A0AA36DQ30_CYLNA</name>